<evidence type="ECO:0000313" key="8">
    <source>
        <dbReference type="EMBL" id="KAK7233315.1"/>
    </source>
</evidence>
<feature type="transmembrane region" description="Helical" evidence="7">
    <location>
        <begin position="425"/>
        <end position="449"/>
    </location>
</feature>
<evidence type="ECO:0000256" key="3">
    <source>
        <dbReference type="ARBA" id="ARBA00022676"/>
    </source>
</evidence>
<keyword evidence="3" id="KW-0808">Transferase</keyword>
<evidence type="ECO:0000256" key="6">
    <source>
        <dbReference type="ARBA" id="ARBA00023136"/>
    </source>
</evidence>
<evidence type="ECO:0000256" key="5">
    <source>
        <dbReference type="ARBA" id="ARBA00022989"/>
    </source>
</evidence>
<dbReference type="EC" id="2.4.1.16" evidence="2"/>
<dbReference type="InterPro" id="IPR004835">
    <property type="entry name" value="Chitin_synth"/>
</dbReference>
<dbReference type="EMBL" id="JBBJCI010000362">
    <property type="protein sequence ID" value="KAK7233315.1"/>
    <property type="molecule type" value="Genomic_DNA"/>
</dbReference>
<sequence>MMATWRIAGPRPETLPPLHLSFVVDGSTDPENPSHSLLALCRCLGIDAAAPADADLFGCRRYEGEMRASAGADGFSGDREETKEEGALKTYPFEVWVKNGALPRGKRMSHRLYFEILRARVASKELPTPPTAIHFQDGDTGSDRGLADVEKLFLLLLEDDDTGVVCSKTRPAQYSPWVWLLRTQQLEYLEMFGGLGGFSWFRSVGCAVGMSVMYRWTALRDGVVHEGMTVLEKYVSTSRSIVDLVMLDMVEDYGMTMYILQSGAGSVMSHLTHFRTCVPETWCDYFGQRRRWYTGGLVGNFVILFSRTYLTCKYYRFCFWPFLFMTYMSGVCFGLGTMTYSIATAATYAYVGNATDDPTAFGEFDVYQACCFLLFGIYFFYFLLVAERTNGDRVYTNAAMASLFVFLGWATVLLVLMFVGPTGVLVPLLMAVVPIVLLTELGTWGRLLVNMVVTTVNMSTRRPRTRSA</sequence>
<keyword evidence="5 7" id="KW-1133">Transmembrane helix</keyword>
<keyword evidence="9" id="KW-1185">Reference proteome</keyword>
<gene>
    <name evidence="8" type="ORF">SO694_00109023</name>
</gene>
<name>A0ABR1FM38_AURAN</name>
<protein>
    <recommendedName>
        <fullName evidence="2">chitin synthase</fullName>
        <ecNumber evidence="2">2.4.1.16</ecNumber>
    </recommendedName>
</protein>
<comment type="caution">
    <text evidence="8">The sequence shown here is derived from an EMBL/GenBank/DDBJ whole genome shotgun (WGS) entry which is preliminary data.</text>
</comment>
<proteinExistence type="predicted"/>
<feature type="transmembrane region" description="Helical" evidence="7">
    <location>
        <begin position="322"/>
        <end position="346"/>
    </location>
</feature>
<keyword evidence="6 7" id="KW-0472">Membrane</keyword>
<keyword evidence="3" id="KW-0328">Glycosyltransferase</keyword>
<evidence type="ECO:0000256" key="4">
    <source>
        <dbReference type="ARBA" id="ARBA00022692"/>
    </source>
</evidence>
<dbReference type="PANTHER" id="PTHR22914">
    <property type="entry name" value="CHITIN SYNTHASE"/>
    <property type="match status" value="1"/>
</dbReference>
<evidence type="ECO:0000256" key="7">
    <source>
        <dbReference type="SAM" id="Phobius"/>
    </source>
</evidence>
<feature type="transmembrane region" description="Helical" evidence="7">
    <location>
        <begin position="366"/>
        <end position="386"/>
    </location>
</feature>
<dbReference type="Proteomes" id="UP001363151">
    <property type="component" value="Unassembled WGS sequence"/>
</dbReference>
<reference evidence="8 9" key="1">
    <citation type="submission" date="2024-03" db="EMBL/GenBank/DDBJ databases">
        <title>Aureococcus anophagefferens CCMP1851 and Kratosvirus quantuckense: Draft genome of a second virus-susceptible host strain in the model system.</title>
        <authorList>
            <person name="Chase E."/>
            <person name="Truchon A.R."/>
            <person name="Schepens W."/>
            <person name="Wilhelm S.W."/>
        </authorList>
    </citation>
    <scope>NUCLEOTIDE SEQUENCE [LARGE SCALE GENOMIC DNA]</scope>
    <source>
        <strain evidence="8 9">CCMP1851</strain>
    </source>
</reference>
<accession>A0ABR1FM38</accession>
<evidence type="ECO:0000256" key="1">
    <source>
        <dbReference type="ARBA" id="ARBA00004141"/>
    </source>
</evidence>
<dbReference type="SUPFAM" id="SSF53448">
    <property type="entry name" value="Nucleotide-diphospho-sugar transferases"/>
    <property type="match status" value="1"/>
</dbReference>
<dbReference type="InterPro" id="IPR029044">
    <property type="entry name" value="Nucleotide-diphossugar_trans"/>
</dbReference>
<keyword evidence="4 7" id="KW-0812">Transmembrane</keyword>
<evidence type="ECO:0000256" key="2">
    <source>
        <dbReference type="ARBA" id="ARBA00012543"/>
    </source>
</evidence>
<organism evidence="8 9">
    <name type="scientific">Aureococcus anophagefferens</name>
    <name type="common">Harmful bloom alga</name>
    <dbReference type="NCBI Taxonomy" id="44056"/>
    <lineage>
        <taxon>Eukaryota</taxon>
        <taxon>Sar</taxon>
        <taxon>Stramenopiles</taxon>
        <taxon>Ochrophyta</taxon>
        <taxon>Pelagophyceae</taxon>
        <taxon>Pelagomonadales</taxon>
        <taxon>Pelagomonadaceae</taxon>
        <taxon>Aureococcus</taxon>
    </lineage>
</organism>
<comment type="subcellular location">
    <subcellularLocation>
        <location evidence="1">Membrane</location>
        <topology evidence="1">Multi-pass membrane protein</topology>
    </subcellularLocation>
</comment>
<evidence type="ECO:0000313" key="9">
    <source>
        <dbReference type="Proteomes" id="UP001363151"/>
    </source>
</evidence>
<feature type="transmembrane region" description="Helical" evidence="7">
    <location>
        <begin position="292"/>
        <end position="310"/>
    </location>
</feature>
<feature type="transmembrane region" description="Helical" evidence="7">
    <location>
        <begin position="398"/>
        <end position="419"/>
    </location>
</feature>